<keyword evidence="2" id="KW-0812">Transmembrane</keyword>
<sequence length="113" mass="12073">MAAWFTPSTVAAALPVVASVMTMMMMLLVVVVVSKDDDHPLAEIVGFRHRAAETLLNNWGGKRQFTTGGNSEAEIATPINGPADPWSSATATPLPDVSAHRMPIHRERALPLG</sequence>
<keyword evidence="2" id="KW-1133">Transmembrane helix</keyword>
<proteinExistence type="predicted"/>
<name>A0A8W7P6R9_ANOCL</name>
<protein>
    <submittedName>
        <fullName evidence="3">Uncharacterized protein</fullName>
    </submittedName>
</protein>
<keyword evidence="2" id="KW-0472">Membrane</keyword>
<organism evidence="3">
    <name type="scientific">Anopheles coluzzii</name>
    <name type="common">African malaria mosquito</name>
    <dbReference type="NCBI Taxonomy" id="1518534"/>
    <lineage>
        <taxon>Eukaryota</taxon>
        <taxon>Metazoa</taxon>
        <taxon>Ecdysozoa</taxon>
        <taxon>Arthropoda</taxon>
        <taxon>Hexapoda</taxon>
        <taxon>Insecta</taxon>
        <taxon>Pterygota</taxon>
        <taxon>Neoptera</taxon>
        <taxon>Endopterygota</taxon>
        <taxon>Diptera</taxon>
        <taxon>Nematocera</taxon>
        <taxon>Culicoidea</taxon>
        <taxon>Culicidae</taxon>
        <taxon>Anophelinae</taxon>
        <taxon>Anopheles</taxon>
    </lineage>
</organism>
<evidence type="ECO:0000256" key="2">
    <source>
        <dbReference type="SAM" id="Phobius"/>
    </source>
</evidence>
<reference evidence="3" key="1">
    <citation type="submission" date="2022-08" db="UniProtKB">
        <authorList>
            <consortium name="EnsemblMetazoa"/>
        </authorList>
    </citation>
    <scope>IDENTIFICATION</scope>
</reference>
<evidence type="ECO:0000313" key="3">
    <source>
        <dbReference type="EnsemblMetazoa" id="ACOM026871-PA.1"/>
    </source>
</evidence>
<feature type="transmembrane region" description="Helical" evidence="2">
    <location>
        <begin position="12"/>
        <end position="33"/>
    </location>
</feature>
<evidence type="ECO:0000256" key="1">
    <source>
        <dbReference type="SAM" id="MobiDB-lite"/>
    </source>
</evidence>
<dbReference type="EnsemblMetazoa" id="ACOM026871-RA">
    <property type="protein sequence ID" value="ACOM026871-PA.1"/>
    <property type="gene ID" value="ACOM026871"/>
</dbReference>
<accession>A0A8W7P6R9</accession>
<feature type="region of interest" description="Disordered" evidence="1">
    <location>
        <begin position="67"/>
        <end position="100"/>
    </location>
</feature>
<dbReference type="AlphaFoldDB" id="A0A8W7P6R9"/>
<dbReference type="Proteomes" id="UP000075882">
    <property type="component" value="Unassembled WGS sequence"/>
</dbReference>